<dbReference type="Proteomes" id="UP000266841">
    <property type="component" value="Unassembled WGS sequence"/>
</dbReference>
<dbReference type="AlphaFoldDB" id="K0RFT2"/>
<dbReference type="InterPro" id="IPR013320">
    <property type="entry name" value="ConA-like_dom_sf"/>
</dbReference>
<dbReference type="OrthoDB" id="195558at2759"/>
<keyword evidence="3" id="KW-1185">Reference proteome</keyword>
<sequence>KGGFESRLEDDRIIAELRRRNAELEFEIEQRRGRQDELESEIEKLRSYRRRGGRREGHHEVLPVVTEVIVNTAVDLSRLDTSLVNQVSSFLGTARELLNLALTCKSFGRPDPETALNWSLVEEVARQIVRSRATDAEMSISILPRYDSSCTVTWLSILHRFEHPLLFDVLLGRYVEYLNRDKTKVCGTYGRGYQGGSSTAVSSGHVMSCGSHFAEFQITGTPTIGIVRPMPGLDAGAYRDGFTFIGASFLYPDFLERRSDEWGSSNVHACGYGPETGYRCWTDWDDEVGGTLWSHWEGMESCTTGDTIGMLLNLDEGTLIVYKNNRHLGVMKDGLSGSYCWYAGVEVSETVTIKDAQIP</sequence>
<feature type="coiled-coil region" evidence="1">
    <location>
        <begin position="14"/>
        <end position="41"/>
    </location>
</feature>
<dbReference type="EMBL" id="AGNL01048517">
    <property type="protein sequence ID" value="EJK45442.1"/>
    <property type="molecule type" value="Genomic_DNA"/>
</dbReference>
<protein>
    <recommendedName>
        <fullName evidence="4">B30.2/SPRY domain-containing protein</fullName>
    </recommendedName>
</protein>
<dbReference type="InterPro" id="IPR043136">
    <property type="entry name" value="B30.2/SPRY_sf"/>
</dbReference>
<accession>K0RFT2</accession>
<evidence type="ECO:0000256" key="1">
    <source>
        <dbReference type="SAM" id="Coils"/>
    </source>
</evidence>
<proteinExistence type="predicted"/>
<name>K0RFT2_THAOC</name>
<dbReference type="SUPFAM" id="SSF49899">
    <property type="entry name" value="Concanavalin A-like lectins/glucanases"/>
    <property type="match status" value="1"/>
</dbReference>
<comment type="caution">
    <text evidence="2">The sequence shown here is derived from an EMBL/GenBank/DDBJ whole genome shotgun (WGS) entry which is preliminary data.</text>
</comment>
<gene>
    <name evidence="2" type="ORF">THAOC_35941</name>
</gene>
<feature type="non-terminal residue" evidence="2">
    <location>
        <position position="1"/>
    </location>
</feature>
<evidence type="ECO:0000313" key="2">
    <source>
        <dbReference type="EMBL" id="EJK45442.1"/>
    </source>
</evidence>
<evidence type="ECO:0000313" key="3">
    <source>
        <dbReference type="Proteomes" id="UP000266841"/>
    </source>
</evidence>
<dbReference type="Gene3D" id="2.60.120.920">
    <property type="match status" value="1"/>
</dbReference>
<organism evidence="2 3">
    <name type="scientific">Thalassiosira oceanica</name>
    <name type="common">Marine diatom</name>
    <dbReference type="NCBI Taxonomy" id="159749"/>
    <lineage>
        <taxon>Eukaryota</taxon>
        <taxon>Sar</taxon>
        <taxon>Stramenopiles</taxon>
        <taxon>Ochrophyta</taxon>
        <taxon>Bacillariophyta</taxon>
        <taxon>Coscinodiscophyceae</taxon>
        <taxon>Thalassiosirophycidae</taxon>
        <taxon>Thalassiosirales</taxon>
        <taxon>Thalassiosiraceae</taxon>
        <taxon>Thalassiosira</taxon>
    </lineage>
</organism>
<reference evidence="2 3" key="1">
    <citation type="journal article" date="2012" name="Genome Biol.">
        <title>Genome and low-iron response of an oceanic diatom adapted to chronic iron limitation.</title>
        <authorList>
            <person name="Lommer M."/>
            <person name="Specht M."/>
            <person name="Roy A.S."/>
            <person name="Kraemer L."/>
            <person name="Andreson R."/>
            <person name="Gutowska M.A."/>
            <person name="Wolf J."/>
            <person name="Bergner S.V."/>
            <person name="Schilhabel M.B."/>
            <person name="Klostermeier U.C."/>
            <person name="Beiko R.G."/>
            <person name="Rosenstiel P."/>
            <person name="Hippler M."/>
            <person name="Laroche J."/>
        </authorList>
    </citation>
    <scope>NUCLEOTIDE SEQUENCE [LARGE SCALE GENOMIC DNA]</scope>
    <source>
        <strain evidence="2 3">CCMP1005</strain>
    </source>
</reference>
<evidence type="ECO:0008006" key="4">
    <source>
        <dbReference type="Google" id="ProtNLM"/>
    </source>
</evidence>
<keyword evidence="1" id="KW-0175">Coiled coil</keyword>